<feature type="domain" description="Hyaluronan-mediated motility receptor C-terminal" evidence="6">
    <location>
        <begin position="560"/>
        <end position="661"/>
    </location>
</feature>
<feature type="compositionally biased region" description="Polar residues" evidence="5">
    <location>
        <begin position="429"/>
        <end position="438"/>
    </location>
</feature>
<dbReference type="InterPro" id="IPR031794">
    <property type="entry name" value="HMMR_C"/>
</dbReference>
<dbReference type="Gene3D" id="1.20.5.4090">
    <property type="match status" value="1"/>
</dbReference>
<proteinExistence type="predicted"/>
<comment type="caution">
    <text evidence="7">The sequence shown here is derived from an EMBL/GenBank/DDBJ whole genome shotgun (WGS) entry which is preliminary data.</text>
</comment>
<evidence type="ECO:0000313" key="8">
    <source>
        <dbReference type="Proteomes" id="UP001444071"/>
    </source>
</evidence>
<evidence type="ECO:0000256" key="5">
    <source>
        <dbReference type="SAM" id="MobiDB-lite"/>
    </source>
</evidence>
<keyword evidence="2" id="KW-0963">Cytoplasm</keyword>
<evidence type="ECO:0000259" key="6">
    <source>
        <dbReference type="Pfam" id="PF15908"/>
    </source>
</evidence>
<feature type="coiled-coil region" evidence="4">
    <location>
        <begin position="447"/>
        <end position="502"/>
    </location>
</feature>
<organism evidence="7 8">
    <name type="scientific">Xenotaenia resolanae</name>
    <dbReference type="NCBI Taxonomy" id="208358"/>
    <lineage>
        <taxon>Eukaryota</taxon>
        <taxon>Metazoa</taxon>
        <taxon>Chordata</taxon>
        <taxon>Craniata</taxon>
        <taxon>Vertebrata</taxon>
        <taxon>Euteleostomi</taxon>
        <taxon>Actinopterygii</taxon>
        <taxon>Neopterygii</taxon>
        <taxon>Teleostei</taxon>
        <taxon>Neoteleostei</taxon>
        <taxon>Acanthomorphata</taxon>
        <taxon>Ovalentaria</taxon>
        <taxon>Atherinomorphae</taxon>
        <taxon>Cyprinodontiformes</taxon>
        <taxon>Goodeidae</taxon>
        <taxon>Xenotaenia</taxon>
    </lineage>
</organism>
<keyword evidence="3" id="KW-0206">Cytoskeleton</keyword>
<keyword evidence="4" id="KW-0175">Coiled coil</keyword>
<evidence type="ECO:0000256" key="4">
    <source>
        <dbReference type="SAM" id="Coils"/>
    </source>
</evidence>
<dbReference type="Pfam" id="PF15908">
    <property type="entry name" value="HMMR_C"/>
    <property type="match status" value="1"/>
</dbReference>
<accession>A0ABV0W858</accession>
<keyword evidence="8" id="KW-1185">Reference proteome</keyword>
<name>A0ABV0W858_9TELE</name>
<evidence type="ECO:0000313" key="7">
    <source>
        <dbReference type="EMBL" id="MEQ2265460.1"/>
    </source>
</evidence>
<dbReference type="Proteomes" id="UP001444071">
    <property type="component" value="Unassembled WGS sequence"/>
</dbReference>
<sequence>MTEMALTEELRQVQDQVSHVQTQLSEQEMNNSKLLQQIAKLEEQIAVISQESDQKEEQLLAERTNRNKDQLTFRETVNSLQQSLQSDQQDAEVLRSEIRDLRLVLQSSDKELDCVKNELRDARSEHQEEMSRLSSNLISTQLQLDKVQLEWEQLLEQHRTLQDSCDQLQAEAKFEADQARQELCNRQKEVDQLKVEVLDLNNSLQAEQERTSSLMSQLRENKESTLKELVETMEQNTQLRKQRSDLTLQNQQLSSKLADLEQNLTSANGKITSLEQEIKHDKDVLLDLMNQTRDLRAELSQKEETIIHLSGEIKDISAKFSAACCERDNIREQNQKMKAEICDLKETLERKMVSNKIEVEVLQEEITYATEEVERLTKVCDEQQSLLQATQEQAAQKELIIKSLEQKVQQQQEAVEKTVRNGGFKPTEPTVTPKSVNRTPCGLGSFNRDLTEVLESQERELENRRSSMMTMELLLAELNSERSAKNEEIQRLKEELRDKDMVRMEIQGLLEKFYTKESQLTQTGNNNREEFGEVLRQTVLKELQEERAEKNQILQRLSAAQRKLQEQESSFAQSQTCIQELTTELRNRCLELRELNLRVHDEEKLLQENEVLRKQNEKLSEENGKLVGHKNHKQRIEYLVKLKKDNTRLQEENEKLKTEISLIRDDPGILPPDIM</sequence>
<evidence type="ECO:0000256" key="2">
    <source>
        <dbReference type="ARBA" id="ARBA00022490"/>
    </source>
</evidence>
<feature type="coiled-coil region" evidence="4">
    <location>
        <begin position="10"/>
        <end position="305"/>
    </location>
</feature>
<evidence type="ECO:0000256" key="1">
    <source>
        <dbReference type="ARBA" id="ARBA00004186"/>
    </source>
</evidence>
<feature type="coiled-coil region" evidence="4">
    <location>
        <begin position="345"/>
        <end position="421"/>
    </location>
</feature>
<dbReference type="EMBL" id="JAHRIM010032460">
    <property type="protein sequence ID" value="MEQ2265460.1"/>
    <property type="molecule type" value="Genomic_DNA"/>
</dbReference>
<feature type="coiled-coil region" evidence="4">
    <location>
        <begin position="536"/>
        <end position="666"/>
    </location>
</feature>
<comment type="subcellular location">
    <subcellularLocation>
        <location evidence="1">Cytoplasm</location>
        <location evidence="1">Cytoskeleton</location>
        <location evidence="1">Spindle</location>
    </subcellularLocation>
</comment>
<gene>
    <name evidence="7" type="ORF">XENORESO_007467</name>
</gene>
<reference evidence="7 8" key="1">
    <citation type="submission" date="2021-06" db="EMBL/GenBank/DDBJ databases">
        <authorList>
            <person name="Palmer J.M."/>
        </authorList>
    </citation>
    <scope>NUCLEOTIDE SEQUENCE [LARGE SCALE GENOMIC DNA]</scope>
    <source>
        <strain evidence="7 8">XR_2019</strain>
        <tissue evidence="7">Muscle</tissue>
    </source>
</reference>
<feature type="region of interest" description="Disordered" evidence="5">
    <location>
        <begin position="421"/>
        <end position="442"/>
    </location>
</feature>
<protein>
    <recommendedName>
        <fullName evidence="6">Hyaluronan-mediated motility receptor C-terminal domain-containing protein</fullName>
    </recommendedName>
</protein>
<evidence type="ECO:0000256" key="3">
    <source>
        <dbReference type="ARBA" id="ARBA00023212"/>
    </source>
</evidence>